<dbReference type="EMBL" id="CAADRP010001046">
    <property type="protein sequence ID" value="VFU34726.1"/>
    <property type="molecule type" value="Genomic_DNA"/>
</dbReference>
<dbReference type="EMBL" id="JAPFFL010000008">
    <property type="protein sequence ID" value="KAJ6707844.1"/>
    <property type="molecule type" value="Genomic_DNA"/>
</dbReference>
<reference evidence="2" key="2">
    <citation type="submission" date="2022-11" db="EMBL/GenBank/DDBJ databases">
        <authorList>
            <person name="Hyden B.L."/>
            <person name="Feng K."/>
            <person name="Yates T."/>
            <person name="Jawdy S."/>
            <person name="Smart L.B."/>
            <person name="Muchero W."/>
        </authorList>
    </citation>
    <scope>NUCLEOTIDE SEQUENCE</scope>
    <source>
        <tissue evidence="2">Shoot tip</tissue>
    </source>
</reference>
<evidence type="ECO:0000313" key="2">
    <source>
        <dbReference type="EMBL" id="KAJ6707844.1"/>
    </source>
</evidence>
<dbReference type="InterPro" id="IPR025322">
    <property type="entry name" value="PADRE_dom"/>
</dbReference>
<gene>
    <name evidence="2" type="ORF">OIU85_028142</name>
    <name evidence="3" type="ORF">SVIM_LOCUS168337</name>
</gene>
<protein>
    <submittedName>
        <fullName evidence="2">DUF4228 DOMAIN PROTEIN-RELATED</fullName>
    </submittedName>
</protein>
<dbReference type="OrthoDB" id="829916at2759"/>
<dbReference type="AlphaFoldDB" id="A0A6N2L3H1"/>
<name>A0A6N2L3H1_SALVM</name>
<accession>A0A6N2L3H1</accession>
<reference evidence="2" key="3">
    <citation type="journal article" date="2023" name="Int. J. Mol. Sci.">
        <title>De Novo Assembly and Annotation of 11 Diverse Shrub Willow (Salix) Genomes Reveals Novel Gene Organization in Sex-Linked Regions.</title>
        <authorList>
            <person name="Hyden B."/>
            <person name="Feng K."/>
            <person name="Yates T.B."/>
            <person name="Jawdy S."/>
            <person name="Cereghino C."/>
            <person name="Smart L.B."/>
            <person name="Muchero W."/>
        </authorList>
    </citation>
    <scope>NUCLEOTIDE SEQUENCE [LARGE SCALE GENOMIC DNA]</scope>
    <source>
        <tissue evidence="2">Shoot tip</tissue>
    </source>
</reference>
<feature type="compositionally biased region" description="Basic and acidic residues" evidence="1">
    <location>
        <begin position="150"/>
        <end position="165"/>
    </location>
</feature>
<proteinExistence type="predicted"/>
<evidence type="ECO:0000313" key="4">
    <source>
        <dbReference type="Proteomes" id="UP001151529"/>
    </source>
</evidence>
<dbReference type="Pfam" id="PF14009">
    <property type="entry name" value="PADRE"/>
    <property type="match status" value="1"/>
</dbReference>
<sequence>MGNTCNSCESTSVATAKLIFEDGRLEEFSYPVRVSQILQGNPECFVCKADDMEFDEYVSAIDEDEHLQLGHLYFALPSSWLHNHLSTEQMAALAVKASSALRMGSGGGCCWCGMKKVDPAIEWSSKSPTDETSPMVATATHSDDGGGFVAERRGRTGGGGRERKSTARLTPRLSAILEE</sequence>
<reference evidence="3" key="1">
    <citation type="submission" date="2019-03" db="EMBL/GenBank/DDBJ databases">
        <authorList>
            <person name="Mank J."/>
            <person name="Almeida P."/>
        </authorList>
    </citation>
    <scope>NUCLEOTIDE SEQUENCE</scope>
    <source>
        <strain evidence="3">78183</strain>
    </source>
</reference>
<keyword evidence="4" id="KW-1185">Reference proteome</keyword>
<dbReference type="Proteomes" id="UP001151529">
    <property type="component" value="Chromosome 4"/>
</dbReference>
<feature type="region of interest" description="Disordered" evidence="1">
    <location>
        <begin position="124"/>
        <end position="179"/>
    </location>
</feature>
<dbReference type="PANTHER" id="PTHR33052">
    <property type="entry name" value="DUF4228 DOMAIN PROTEIN-RELATED"/>
    <property type="match status" value="1"/>
</dbReference>
<organism evidence="3">
    <name type="scientific">Salix viminalis</name>
    <name type="common">Common osier</name>
    <name type="synonym">Basket willow</name>
    <dbReference type="NCBI Taxonomy" id="40686"/>
    <lineage>
        <taxon>Eukaryota</taxon>
        <taxon>Viridiplantae</taxon>
        <taxon>Streptophyta</taxon>
        <taxon>Embryophyta</taxon>
        <taxon>Tracheophyta</taxon>
        <taxon>Spermatophyta</taxon>
        <taxon>Magnoliopsida</taxon>
        <taxon>eudicotyledons</taxon>
        <taxon>Gunneridae</taxon>
        <taxon>Pentapetalae</taxon>
        <taxon>rosids</taxon>
        <taxon>fabids</taxon>
        <taxon>Malpighiales</taxon>
        <taxon>Salicaceae</taxon>
        <taxon>Saliceae</taxon>
        <taxon>Salix</taxon>
    </lineage>
</organism>
<evidence type="ECO:0000256" key="1">
    <source>
        <dbReference type="SAM" id="MobiDB-lite"/>
    </source>
</evidence>
<evidence type="ECO:0000313" key="3">
    <source>
        <dbReference type="EMBL" id="VFU34726.1"/>
    </source>
</evidence>